<feature type="domain" description="Zinc-ribbon 15" evidence="1">
    <location>
        <begin position="20"/>
        <end position="65"/>
    </location>
</feature>
<dbReference type="Proteomes" id="UP000598996">
    <property type="component" value="Unassembled WGS sequence"/>
</dbReference>
<dbReference type="RefSeq" id="WP_202989271.1">
    <property type="nucleotide sequence ID" value="NZ_JAENHO010000001.1"/>
</dbReference>
<evidence type="ECO:0000313" key="2">
    <source>
        <dbReference type="EMBL" id="MBL7252925.1"/>
    </source>
</evidence>
<sequence length="75" mass="8412">MFFIFGLRSKDKIVGSRAGHCEVCGAMAAQTLVRRTTKFSLFFVPLFPVRPARHYVMCTNCGRSRNAAREELVSA</sequence>
<evidence type="ECO:0000313" key="3">
    <source>
        <dbReference type="Proteomes" id="UP000598996"/>
    </source>
</evidence>
<dbReference type="EMBL" id="JAENHO010000001">
    <property type="protein sequence ID" value="MBL7252925.1"/>
    <property type="molecule type" value="Genomic_DNA"/>
</dbReference>
<evidence type="ECO:0000259" key="1">
    <source>
        <dbReference type="Pfam" id="PF17032"/>
    </source>
</evidence>
<protein>
    <submittedName>
        <fullName evidence="2">Zinc-ribbon domain-containing protein</fullName>
    </submittedName>
</protein>
<accession>A0ABS1VE06</accession>
<organism evidence="2 3">
    <name type="scientific">Paractinoplanes lichenicola</name>
    <dbReference type="NCBI Taxonomy" id="2802976"/>
    <lineage>
        <taxon>Bacteria</taxon>
        <taxon>Bacillati</taxon>
        <taxon>Actinomycetota</taxon>
        <taxon>Actinomycetes</taxon>
        <taxon>Micromonosporales</taxon>
        <taxon>Micromonosporaceae</taxon>
        <taxon>Paractinoplanes</taxon>
    </lineage>
</organism>
<proteinExistence type="predicted"/>
<keyword evidence="3" id="KW-1185">Reference proteome</keyword>
<reference evidence="2 3" key="1">
    <citation type="submission" date="2021-01" db="EMBL/GenBank/DDBJ databases">
        <title>Actinoplanes sp. nov. LDG1-01 isolated from lichen.</title>
        <authorList>
            <person name="Saeng-In P."/>
            <person name="Phongsopitanun W."/>
            <person name="Kanchanasin P."/>
            <person name="Yuki M."/>
            <person name="Kudo T."/>
            <person name="Ohkuma M."/>
            <person name="Tanasupawat S."/>
        </authorList>
    </citation>
    <scope>NUCLEOTIDE SEQUENCE [LARGE SCALE GENOMIC DNA]</scope>
    <source>
        <strain evidence="2 3">LDG1-01</strain>
    </source>
</reference>
<comment type="caution">
    <text evidence="2">The sequence shown here is derived from an EMBL/GenBank/DDBJ whole genome shotgun (WGS) entry which is preliminary data.</text>
</comment>
<dbReference type="InterPro" id="IPR031493">
    <property type="entry name" value="Zinc_ribbon_15"/>
</dbReference>
<gene>
    <name evidence="2" type="ORF">JKJ07_01230</name>
</gene>
<dbReference type="Pfam" id="PF17032">
    <property type="entry name" value="Zn_ribbon_15"/>
    <property type="match status" value="1"/>
</dbReference>
<name>A0ABS1VE06_9ACTN</name>